<evidence type="ECO:0000256" key="9">
    <source>
        <dbReference type="ARBA" id="ARBA00022840"/>
    </source>
</evidence>
<feature type="transmembrane region" description="Helical" evidence="19">
    <location>
        <begin position="53"/>
        <end position="73"/>
    </location>
</feature>
<feature type="binding site" evidence="18">
    <location>
        <position position="74"/>
    </location>
    <ligand>
        <name>a divalent metal cation</name>
        <dbReference type="ChEBI" id="CHEBI:60240"/>
    </ligand>
</feature>
<feature type="binding site" evidence="17">
    <location>
        <begin position="92"/>
        <end position="93"/>
    </location>
    <ligand>
        <name>ATP</name>
        <dbReference type="ChEBI" id="CHEBI:30616"/>
    </ligand>
</feature>
<evidence type="ECO:0000256" key="10">
    <source>
        <dbReference type="ARBA" id="ARBA00022989"/>
    </source>
</evidence>
<evidence type="ECO:0000256" key="13">
    <source>
        <dbReference type="ARBA" id="ARBA00023209"/>
    </source>
</evidence>
<evidence type="ECO:0000256" key="6">
    <source>
        <dbReference type="ARBA" id="ARBA00022692"/>
    </source>
</evidence>
<name>A0A5S3QGE6_9BACI</name>
<dbReference type="PANTHER" id="PTHR34299">
    <property type="entry name" value="DIACYLGLYCEROL KINASE"/>
    <property type="match status" value="1"/>
</dbReference>
<evidence type="ECO:0000256" key="3">
    <source>
        <dbReference type="ARBA" id="ARBA00022475"/>
    </source>
</evidence>
<evidence type="ECO:0000256" key="12">
    <source>
        <dbReference type="ARBA" id="ARBA00023136"/>
    </source>
</evidence>
<dbReference type="GO" id="GO:0005886">
    <property type="term" value="C:plasma membrane"/>
    <property type="evidence" value="ECO:0007669"/>
    <property type="project" value="UniProtKB-SubCell"/>
</dbReference>
<keyword evidence="18" id="KW-0460">Magnesium</keyword>
<feature type="binding site" evidence="17">
    <location>
        <position position="26"/>
    </location>
    <ligand>
        <name>ATP</name>
        <dbReference type="ChEBI" id="CHEBI:30616"/>
    </ligand>
</feature>
<evidence type="ECO:0000256" key="7">
    <source>
        <dbReference type="ARBA" id="ARBA00022741"/>
    </source>
</evidence>
<evidence type="ECO:0000256" key="17">
    <source>
        <dbReference type="PIRSR" id="PIRSR600829-3"/>
    </source>
</evidence>
<keyword evidence="6 19" id="KW-0812">Transmembrane</keyword>
<keyword evidence="18" id="KW-0479">Metal-binding</keyword>
<comment type="subcellular location">
    <subcellularLocation>
        <location evidence="1">Cell membrane</location>
        <topology evidence="1">Multi-pass membrane protein</topology>
    </subcellularLocation>
</comment>
<keyword evidence="9 17" id="KW-0067">ATP-binding</keyword>
<dbReference type="InterPro" id="IPR036945">
    <property type="entry name" value="DAGK_sf"/>
</dbReference>
<dbReference type="InterPro" id="IPR033717">
    <property type="entry name" value="UDPK"/>
</dbReference>
<dbReference type="Proteomes" id="UP000306980">
    <property type="component" value="Unassembled WGS sequence"/>
</dbReference>
<evidence type="ECO:0000256" key="4">
    <source>
        <dbReference type="ARBA" id="ARBA00022516"/>
    </source>
</evidence>
<evidence type="ECO:0000256" key="2">
    <source>
        <dbReference type="ARBA" id="ARBA00005967"/>
    </source>
</evidence>
<keyword evidence="10 19" id="KW-1133">Transmembrane helix</keyword>
<dbReference type="AlphaFoldDB" id="A0A5S3QGE6"/>
<feature type="transmembrane region" description="Helical" evidence="19">
    <location>
        <begin position="29"/>
        <end position="47"/>
    </location>
</feature>
<sequence length="120" mass="13086">MNDRSRKSVIGLNHALNGLREAIRTERNLRLHLVCALLVTVAGFAVRLEAAEWAIIMLANGMVLTAELVNTVVEKMMDYLKPDTHPSAKVIKDIAAGAVFIAAFFAAAAGLFIFLSKLYT</sequence>
<dbReference type="CDD" id="cd14265">
    <property type="entry name" value="UDPK_IM_like"/>
    <property type="match status" value="1"/>
</dbReference>
<evidence type="ECO:0000256" key="1">
    <source>
        <dbReference type="ARBA" id="ARBA00004651"/>
    </source>
</evidence>
<evidence type="ECO:0000256" key="5">
    <source>
        <dbReference type="ARBA" id="ARBA00022679"/>
    </source>
</evidence>
<comment type="caution">
    <text evidence="20">The sequence shown here is derived from an EMBL/GenBank/DDBJ whole genome shotgun (WGS) entry which is preliminary data.</text>
</comment>
<evidence type="ECO:0000256" key="8">
    <source>
        <dbReference type="ARBA" id="ARBA00022777"/>
    </source>
</evidence>
<keyword evidence="13" id="KW-0594">Phospholipid biosynthesis</keyword>
<dbReference type="GO" id="GO:0005524">
    <property type="term" value="F:ATP binding"/>
    <property type="evidence" value="ECO:0007669"/>
    <property type="project" value="UniProtKB-KW"/>
</dbReference>
<dbReference type="PANTHER" id="PTHR34299:SF1">
    <property type="entry name" value="DIACYLGLYCEROL KINASE"/>
    <property type="match status" value="1"/>
</dbReference>
<evidence type="ECO:0000256" key="19">
    <source>
        <dbReference type="SAM" id="Phobius"/>
    </source>
</evidence>
<reference evidence="20 21" key="1">
    <citation type="submission" date="2019-05" db="EMBL/GenBank/DDBJ databases">
        <title>Genomic analysis of Lentibacillus sp. NKC220-2.</title>
        <authorList>
            <person name="Oh Y.J."/>
        </authorList>
    </citation>
    <scope>NUCLEOTIDE SEQUENCE [LARGE SCALE GENOMIC DNA]</scope>
    <source>
        <strain evidence="20 21">NKC220-2</strain>
    </source>
</reference>
<dbReference type="GO" id="GO:0008654">
    <property type="term" value="P:phospholipid biosynthetic process"/>
    <property type="evidence" value="ECO:0007669"/>
    <property type="project" value="UniProtKB-KW"/>
</dbReference>
<dbReference type="Pfam" id="PF01219">
    <property type="entry name" value="DAGK_prokar"/>
    <property type="match status" value="1"/>
</dbReference>
<keyword evidence="3" id="KW-1003">Cell membrane</keyword>
<protein>
    <submittedName>
        <fullName evidence="20">Diacylglycerol kinase family protein</fullName>
    </submittedName>
</protein>
<organism evidence="20 21">
    <name type="scientific">Lentibacillus cibarius</name>
    <dbReference type="NCBI Taxonomy" id="2583219"/>
    <lineage>
        <taxon>Bacteria</taxon>
        <taxon>Bacillati</taxon>
        <taxon>Bacillota</taxon>
        <taxon>Bacilli</taxon>
        <taxon>Bacillales</taxon>
        <taxon>Bacillaceae</taxon>
        <taxon>Lentibacillus</taxon>
    </lineage>
</organism>
<evidence type="ECO:0000256" key="15">
    <source>
        <dbReference type="PIRSR" id="PIRSR600829-1"/>
    </source>
</evidence>
<dbReference type="GO" id="GO:0016301">
    <property type="term" value="F:kinase activity"/>
    <property type="evidence" value="ECO:0007669"/>
    <property type="project" value="UniProtKB-KW"/>
</dbReference>
<evidence type="ECO:0000256" key="14">
    <source>
        <dbReference type="ARBA" id="ARBA00023264"/>
    </source>
</evidence>
<feature type="binding site" evidence="16">
    <location>
        <position position="67"/>
    </location>
    <ligand>
        <name>substrate</name>
    </ligand>
</feature>
<keyword evidence="11" id="KW-0443">Lipid metabolism</keyword>
<feature type="binding site" evidence="17">
    <location>
        <position position="74"/>
    </location>
    <ligand>
        <name>ATP</name>
        <dbReference type="ChEBI" id="CHEBI:30616"/>
    </ligand>
</feature>
<dbReference type="OrthoDB" id="9789934at2"/>
<evidence type="ECO:0000256" key="16">
    <source>
        <dbReference type="PIRSR" id="PIRSR600829-2"/>
    </source>
</evidence>
<keyword evidence="8 20" id="KW-0418">Kinase</keyword>
<feature type="active site" description="Proton acceptor" evidence="15">
    <location>
        <position position="67"/>
    </location>
</feature>
<keyword evidence="12 19" id="KW-0472">Membrane</keyword>
<dbReference type="EMBL" id="VCIA01000001">
    <property type="protein sequence ID" value="TMN20994.1"/>
    <property type="molecule type" value="Genomic_DNA"/>
</dbReference>
<evidence type="ECO:0000313" key="21">
    <source>
        <dbReference type="Proteomes" id="UP000306980"/>
    </source>
</evidence>
<dbReference type="RefSeq" id="WP_138600829.1">
    <property type="nucleotide sequence ID" value="NZ_VCIA01000001.1"/>
</dbReference>
<dbReference type="Gene3D" id="1.10.287.3610">
    <property type="match status" value="1"/>
</dbReference>
<keyword evidence="5" id="KW-0808">Transferase</keyword>
<keyword evidence="7 17" id="KW-0547">Nucleotide-binding</keyword>
<proteinExistence type="inferred from homology"/>
<evidence type="ECO:0000256" key="18">
    <source>
        <dbReference type="PIRSR" id="PIRSR600829-4"/>
    </source>
</evidence>
<feature type="transmembrane region" description="Helical" evidence="19">
    <location>
        <begin position="94"/>
        <end position="115"/>
    </location>
</feature>
<evidence type="ECO:0000313" key="20">
    <source>
        <dbReference type="EMBL" id="TMN20994.1"/>
    </source>
</evidence>
<keyword evidence="14" id="KW-1208">Phospholipid metabolism</keyword>
<dbReference type="GO" id="GO:0046872">
    <property type="term" value="F:metal ion binding"/>
    <property type="evidence" value="ECO:0007669"/>
    <property type="project" value="UniProtKB-KW"/>
</dbReference>
<gene>
    <name evidence="20" type="ORF">FFL34_01890</name>
</gene>
<accession>A0A5S3QGE6</accession>
<comment type="cofactor">
    <cofactor evidence="18">
        <name>Mg(2+)</name>
        <dbReference type="ChEBI" id="CHEBI:18420"/>
    </cofactor>
    <text evidence="18">Mn(2+), Zn(2+), Cd(2+) and Co(2+) support activity to lesser extents.</text>
</comment>
<evidence type="ECO:0000256" key="11">
    <source>
        <dbReference type="ARBA" id="ARBA00023098"/>
    </source>
</evidence>
<keyword evidence="4" id="KW-0444">Lipid biosynthesis</keyword>
<feature type="binding site" evidence="18">
    <location>
        <position position="26"/>
    </location>
    <ligand>
        <name>a divalent metal cation</name>
        <dbReference type="ChEBI" id="CHEBI:60240"/>
    </ligand>
</feature>
<dbReference type="InterPro" id="IPR000829">
    <property type="entry name" value="DAGK"/>
</dbReference>
<comment type="similarity">
    <text evidence="2">Belongs to the bacterial diacylglycerol kinase family.</text>
</comment>